<proteinExistence type="predicted"/>
<feature type="signal peptide" evidence="2">
    <location>
        <begin position="1"/>
        <end position="23"/>
    </location>
</feature>
<dbReference type="KEGG" id="ahm:TL08_11425"/>
<feature type="region of interest" description="Disordered" evidence="1">
    <location>
        <begin position="29"/>
        <end position="105"/>
    </location>
</feature>
<dbReference type="AlphaFoldDB" id="A0AAC9HPN7"/>
<evidence type="ECO:0000256" key="2">
    <source>
        <dbReference type="SAM" id="SignalP"/>
    </source>
</evidence>
<dbReference type="Pfam" id="PF18966">
    <property type="entry name" value="Lipoprotein_23"/>
    <property type="match status" value="1"/>
</dbReference>
<evidence type="ECO:0000256" key="1">
    <source>
        <dbReference type="SAM" id="MobiDB-lite"/>
    </source>
</evidence>
<organism evidence="3 4">
    <name type="scientific">Actinoalloteichus hymeniacidonis</name>
    <dbReference type="NCBI Taxonomy" id="340345"/>
    <lineage>
        <taxon>Bacteria</taxon>
        <taxon>Bacillati</taxon>
        <taxon>Actinomycetota</taxon>
        <taxon>Actinomycetes</taxon>
        <taxon>Pseudonocardiales</taxon>
        <taxon>Pseudonocardiaceae</taxon>
        <taxon>Actinoalloteichus</taxon>
    </lineage>
</organism>
<gene>
    <name evidence="3" type="ORF">TL08_11425</name>
</gene>
<evidence type="ECO:0008006" key="5">
    <source>
        <dbReference type="Google" id="ProtNLM"/>
    </source>
</evidence>
<keyword evidence="4" id="KW-1185">Reference proteome</keyword>
<reference evidence="4" key="1">
    <citation type="submission" date="2016-03" db="EMBL/GenBank/DDBJ databases">
        <title>Complete genome sequence of the type strain Actinoalloteichus hymeniacidonis DSM 45092.</title>
        <authorList>
            <person name="Schaffert L."/>
            <person name="Albersmeier A."/>
            <person name="Winkler A."/>
            <person name="Kalinowski J."/>
            <person name="Zotchev S."/>
            <person name="Ruckert C."/>
        </authorList>
    </citation>
    <scope>NUCLEOTIDE SEQUENCE [LARGE SCALE GENOMIC DNA]</scope>
    <source>
        <strain evidence="4">HPA177(T) (DSM 45092(T))</strain>
    </source>
</reference>
<dbReference type="InterPro" id="IPR044058">
    <property type="entry name" value="Lipoprotein_23"/>
</dbReference>
<protein>
    <recommendedName>
        <fullName evidence="5">DUF3558 family protein</fullName>
    </recommendedName>
</protein>
<feature type="chain" id="PRO_5042275662" description="DUF3558 family protein" evidence="2">
    <location>
        <begin position="24"/>
        <end position="248"/>
    </location>
</feature>
<evidence type="ECO:0000313" key="4">
    <source>
        <dbReference type="Proteomes" id="UP000095210"/>
    </source>
</evidence>
<name>A0AAC9HPN7_9PSEU</name>
<dbReference type="Proteomes" id="UP000095210">
    <property type="component" value="Chromosome"/>
</dbReference>
<dbReference type="EMBL" id="CP014859">
    <property type="protein sequence ID" value="AOS63099.1"/>
    <property type="molecule type" value="Genomic_DNA"/>
</dbReference>
<sequence length="248" mass="24959">MNRVIRLSTSAVLSLVLGVAVLAGCTTGPADGDGAAPPSGPSTGDGEASEGTTTESADVQPGGSAEPDPSHIADDPPGSNPGAPGAPAPPGEVAQSGVTVGSPDGPCPLPVSLSAAADWEVMDVTDLDIVMHGLVPLCELHGRHAGVFGSIRVNTSQDPASDATTALEAYASEAVEGVPEFRDVVVDGTPAVEVSLFRAGEWQRQELALAVDTEAQPIIVTLTGLDLAEFESGLPAYRLAVNTLHING</sequence>
<dbReference type="PROSITE" id="PS51257">
    <property type="entry name" value="PROKAR_LIPOPROTEIN"/>
    <property type="match status" value="1"/>
</dbReference>
<accession>A0AAC9HPN7</accession>
<evidence type="ECO:0000313" key="3">
    <source>
        <dbReference type="EMBL" id="AOS63099.1"/>
    </source>
</evidence>
<keyword evidence="2" id="KW-0732">Signal</keyword>
<dbReference type="RefSeq" id="WP_069848725.1">
    <property type="nucleotide sequence ID" value="NZ_CP014859.1"/>
</dbReference>